<dbReference type="GO" id="GO:0005737">
    <property type="term" value="C:cytoplasm"/>
    <property type="evidence" value="ECO:0007669"/>
    <property type="project" value="UniProtKB-SubCell"/>
</dbReference>
<dbReference type="AlphaFoldDB" id="A0A1E3PJY5"/>
<dbReference type="STRING" id="857566.A0A1E3PJY5"/>
<dbReference type="EMBL" id="KV454409">
    <property type="protein sequence ID" value="ODQ65756.1"/>
    <property type="molecule type" value="Genomic_DNA"/>
</dbReference>
<dbReference type="SUPFAM" id="SSF48452">
    <property type="entry name" value="TPR-like"/>
    <property type="match status" value="1"/>
</dbReference>
<dbReference type="Gene3D" id="1.25.40.1040">
    <property type="match status" value="1"/>
</dbReference>
<evidence type="ECO:0000256" key="3">
    <source>
        <dbReference type="ARBA" id="ARBA00026188"/>
    </source>
</evidence>
<protein>
    <recommendedName>
        <fullName evidence="3 4">mRNA 3'-end-processing protein RNA14</fullName>
    </recommendedName>
</protein>
<evidence type="ECO:0000256" key="2">
    <source>
        <dbReference type="ARBA" id="ARBA00023242"/>
    </source>
</evidence>
<dbReference type="SMART" id="SM00386">
    <property type="entry name" value="HAT"/>
    <property type="match status" value="6"/>
</dbReference>
<dbReference type="InterPro" id="IPR011990">
    <property type="entry name" value="TPR-like_helical_dom_sf"/>
</dbReference>
<evidence type="ECO:0000259" key="6">
    <source>
        <dbReference type="Pfam" id="PF05843"/>
    </source>
</evidence>
<gene>
    <name evidence="7" type="ORF">NADFUDRAFT_58290</name>
</gene>
<dbReference type="InterPro" id="IPR003107">
    <property type="entry name" value="HAT"/>
</dbReference>
<dbReference type="GO" id="GO:0003729">
    <property type="term" value="F:mRNA binding"/>
    <property type="evidence" value="ECO:0007669"/>
    <property type="project" value="TreeGrafter"/>
</dbReference>
<dbReference type="OrthoDB" id="26282at2759"/>
<sequence>MEYDPSAGTSDIISNNTQNNENKRKRSPEDVIELLEEKIKQDPKNVNAWLDLLDEIRNRDKPDDIRDAYENALKVFPNSTKLWVDYIDVELSHSEFPRVEKLFSRCLPKVLNVQLWTNYLGYVRRVNNISKDGEAARNIISQAFEFVLAKIGVDRNSGQIWNDYIEFIKCKPTESTWEEQQKMDLTRKSYRKAIDIPLSNLNVIWQAYNNFENSLNKGTARKFIGEKSASYMKARSCYKELENLTTDIQISALPKKRNFTPMEKKQLEKWRKWIDWEKSNPLGLDNETDVQSRVIYAYKQAVMQLRYFAEIYFEAFGYCSQAKNSDEALEFLKTGLEANRTSFILSYKIAEVYEKEGQNQDVKVIYENLIKFLQEERVTLSSIEESVTEDNEKLQIQRKLIDNASDITMVYITFMRTLRRMEGIKEARKIFSEGRKLPYSTHQIYSASAYLEYHNNKDAGIASKIFEIGLKRFLLEPDYVIQYFNFLILVNDDVNARALFEKSVDKMEPEQAKPLYKHFIKYESDYGELSALSKLEDRFNQLYADEPLVNIFSERFDIYGLNVIQDVDLGERFKTNISAPAILDAENNESGDYDIDGESGHIKRARENEYLNEQSERSTPAATVPTGILNILSILPSSVSYGPPTFDPSKLARLLKDIKIPDTLV</sequence>
<evidence type="ECO:0000256" key="1">
    <source>
        <dbReference type="ARBA" id="ARBA00022737"/>
    </source>
</evidence>
<dbReference type="InterPro" id="IPR008847">
    <property type="entry name" value="Suf"/>
</dbReference>
<dbReference type="InterPro" id="IPR045243">
    <property type="entry name" value="Rna14-like"/>
</dbReference>
<dbReference type="Pfam" id="PF05843">
    <property type="entry name" value="Suf"/>
    <property type="match status" value="1"/>
</dbReference>
<keyword evidence="2 4" id="KW-0539">Nucleus</keyword>
<dbReference type="PANTHER" id="PTHR19980:SF0">
    <property type="entry name" value="CLEAVAGE STIMULATION FACTOR SUBUNIT 3"/>
    <property type="match status" value="1"/>
</dbReference>
<name>A0A1E3PJY5_9ASCO</name>
<keyword evidence="1" id="KW-0677">Repeat</keyword>
<keyword evidence="4" id="KW-0507">mRNA processing</keyword>
<evidence type="ECO:0000256" key="4">
    <source>
        <dbReference type="RuleBase" id="RU369035"/>
    </source>
</evidence>
<dbReference type="GO" id="GO:0180010">
    <property type="term" value="P:co-transcriptional mRNA 3'-end processing, cleavage and polyadenylation pathway"/>
    <property type="evidence" value="ECO:0007669"/>
    <property type="project" value="UniProtKB-UniRule"/>
</dbReference>
<comment type="subcellular location">
    <subcellularLocation>
        <location evidence="4">Nucleus</location>
    </subcellularLocation>
    <subcellularLocation>
        <location evidence="4">Cytoplasm</location>
    </subcellularLocation>
    <text evidence="4">Nucleus and/or cytoplasm.</text>
</comment>
<evidence type="ECO:0000313" key="7">
    <source>
        <dbReference type="EMBL" id="ODQ65756.1"/>
    </source>
</evidence>
<evidence type="ECO:0000313" key="8">
    <source>
        <dbReference type="Proteomes" id="UP000095009"/>
    </source>
</evidence>
<keyword evidence="8" id="KW-1185">Reference proteome</keyword>
<dbReference type="PANTHER" id="PTHR19980">
    <property type="entry name" value="RNA CLEAVAGE STIMULATION FACTOR"/>
    <property type="match status" value="1"/>
</dbReference>
<keyword evidence="4" id="KW-0963">Cytoplasm</keyword>
<dbReference type="GO" id="GO:0000785">
    <property type="term" value="C:chromatin"/>
    <property type="evidence" value="ECO:0007669"/>
    <property type="project" value="EnsemblFungi"/>
</dbReference>
<reference evidence="7 8" key="1">
    <citation type="journal article" date="2016" name="Proc. Natl. Acad. Sci. U.S.A.">
        <title>Comparative genomics of biotechnologically important yeasts.</title>
        <authorList>
            <person name="Riley R."/>
            <person name="Haridas S."/>
            <person name="Wolfe K.H."/>
            <person name="Lopes M.R."/>
            <person name="Hittinger C.T."/>
            <person name="Goeker M."/>
            <person name="Salamov A.A."/>
            <person name="Wisecaver J.H."/>
            <person name="Long T.M."/>
            <person name="Calvey C.H."/>
            <person name="Aerts A.L."/>
            <person name="Barry K.W."/>
            <person name="Choi C."/>
            <person name="Clum A."/>
            <person name="Coughlan A.Y."/>
            <person name="Deshpande S."/>
            <person name="Douglass A.P."/>
            <person name="Hanson S.J."/>
            <person name="Klenk H.-P."/>
            <person name="LaButti K.M."/>
            <person name="Lapidus A."/>
            <person name="Lindquist E.A."/>
            <person name="Lipzen A.M."/>
            <person name="Meier-Kolthoff J.P."/>
            <person name="Ohm R.A."/>
            <person name="Otillar R.P."/>
            <person name="Pangilinan J.L."/>
            <person name="Peng Y."/>
            <person name="Rokas A."/>
            <person name="Rosa C.A."/>
            <person name="Scheuner C."/>
            <person name="Sibirny A.A."/>
            <person name="Slot J.C."/>
            <person name="Stielow J.B."/>
            <person name="Sun H."/>
            <person name="Kurtzman C.P."/>
            <person name="Blackwell M."/>
            <person name="Grigoriev I.V."/>
            <person name="Jeffries T.W."/>
        </authorList>
    </citation>
    <scope>NUCLEOTIDE SEQUENCE [LARGE SCALE GENOMIC DNA]</scope>
    <source>
        <strain evidence="7 8">DSM 6958</strain>
    </source>
</reference>
<evidence type="ECO:0000256" key="5">
    <source>
        <dbReference type="SAM" id="MobiDB-lite"/>
    </source>
</evidence>
<accession>A0A1E3PJY5</accession>
<proteinExistence type="predicted"/>
<organism evidence="7 8">
    <name type="scientific">Nadsonia fulvescens var. elongata DSM 6958</name>
    <dbReference type="NCBI Taxonomy" id="857566"/>
    <lineage>
        <taxon>Eukaryota</taxon>
        <taxon>Fungi</taxon>
        <taxon>Dikarya</taxon>
        <taxon>Ascomycota</taxon>
        <taxon>Saccharomycotina</taxon>
        <taxon>Dipodascomycetes</taxon>
        <taxon>Dipodascales</taxon>
        <taxon>Dipodascales incertae sedis</taxon>
        <taxon>Nadsonia</taxon>
    </lineage>
</organism>
<dbReference type="GO" id="GO:0005634">
    <property type="term" value="C:nucleus"/>
    <property type="evidence" value="ECO:0007669"/>
    <property type="project" value="UniProtKB-SubCell"/>
</dbReference>
<feature type="region of interest" description="Disordered" evidence="5">
    <location>
        <begin position="1"/>
        <end position="28"/>
    </location>
</feature>
<comment type="function">
    <text evidence="4">Component of the cleavage factor IA (CFIA) complex, which is involved in the endonucleolytic cleavage during polyadenylation-dependent pre-mRNA 3'-end formation.</text>
</comment>
<feature type="domain" description="Suppressor of forked" evidence="6">
    <location>
        <begin position="31"/>
        <end position="568"/>
    </location>
</feature>
<dbReference type="Proteomes" id="UP000095009">
    <property type="component" value="Unassembled WGS sequence"/>
</dbReference>
<feature type="compositionally biased region" description="Polar residues" evidence="5">
    <location>
        <begin position="7"/>
        <end position="20"/>
    </location>
</feature>